<dbReference type="Pfam" id="PF16344">
    <property type="entry name" value="FecR_C"/>
    <property type="match status" value="1"/>
</dbReference>
<dbReference type="RefSeq" id="WP_145665728.1">
    <property type="nucleotide sequence ID" value="NZ_VIWO01000002.1"/>
</dbReference>
<organism evidence="4 5">
    <name type="scientific">Chitinophaga polysaccharea</name>
    <dbReference type="NCBI Taxonomy" id="1293035"/>
    <lineage>
        <taxon>Bacteria</taxon>
        <taxon>Pseudomonadati</taxon>
        <taxon>Bacteroidota</taxon>
        <taxon>Chitinophagia</taxon>
        <taxon>Chitinophagales</taxon>
        <taxon>Chitinophagaceae</taxon>
        <taxon>Chitinophaga</taxon>
    </lineage>
</organism>
<keyword evidence="5" id="KW-1185">Reference proteome</keyword>
<evidence type="ECO:0000259" key="2">
    <source>
        <dbReference type="Pfam" id="PF04773"/>
    </source>
</evidence>
<protein>
    <submittedName>
        <fullName evidence="4">FecR family protein</fullName>
    </submittedName>
</protein>
<proteinExistence type="predicted"/>
<feature type="domain" description="FecR protein" evidence="2">
    <location>
        <begin position="123"/>
        <end position="214"/>
    </location>
</feature>
<dbReference type="GO" id="GO:0016989">
    <property type="term" value="F:sigma factor antagonist activity"/>
    <property type="evidence" value="ECO:0007669"/>
    <property type="project" value="TreeGrafter"/>
</dbReference>
<keyword evidence="1" id="KW-1133">Transmembrane helix</keyword>
<dbReference type="Proteomes" id="UP000320811">
    <property type="component" value="Unassembled WGS sequence"/>
</dbReference>
<evidence type="ECO:0000313" key="5">
    <source>
        <dbReference type="Proteomes" id="UP000320811"/>
    </source>
</evidence>
<dbReference type="Pfam" id="PF04773">
    <property type="entry name" value="FecR"/>
    <property type="match status" value="1"/>
</dbReference>
<dbReference type="Gene3D" id="2.60.120.1440">
    <property type="match status" value="1"/>
</dbReference>
<dbReference type="PANTHER" id="PTHR30273:SF2">
    <property type="entry name" value="PROTEIN FECR"/>
    <property type="match status" value="1"/>
</dbReference>
<dbReference type="Gene3D" id="3.55.50.30">
    <property type="match status" value="1"/>
</dbReference>
<dbReference type="InterPro" id="IPR006860">
    <property type="entry name" value="FecR"/>
</dbReference>
<dbReference type="AlphaFoldDB" id="A0A561PW71"/>
<keyword evidence="1" id="KW-0812">Transmembrane</keyword>
<evidence type="ECO:0000313" key="4">
    <source>
        <dbReference type="EMBL" id="TWF42361.1"/>
    </source>
</evidence>
<sequence length="328" mass="35820">MNSPGHIQVDEEVLAKYLSGEASPEEAMAVDNWVKADDGNRRLFEQAMKVWEGANAGPSWQLPDPQITLTAIRAQAPVKSSGGIKAIRWSIAAAVLLLLGATGLYVGWQKKNTGQPLLALITRTAQDTQLQDTLPDHSLAAIQPGSTIAYARGFSGATREVQLTGNATFDVTSNPAKPFRVRVGDIQVQVLGTVFRVWEDSQFIRVKVNTGAVKMYRNEDGIVVKAGQTGSYDKAFHRFVTDSIPAVGAPLQSFTFTNASLKDIVTQLEKAYGIRVVFKNKKLEACTMSSSFDNKTKEFIFDVISITLNVQCRIEKDTVYISGKGCNE</sequence>
<dbReference type="OrthoDB" id="1452822at2"/>
<dbReference type="PANTHER" id="PTHR30273">
    <property type="entry name" value="PERIPLASMIC SIGNAL SENSOR AND SIGMA FACTOR ACTIVATOR FECR-RELATED"/>
    <property type="match status" value="1"/>
</dbReference>
<feature type="transmembrane region" description="Helical" evidence="1">
    <location>
        <begin position="89"/>
        <end position="108"/>
    </location>
</feature>
<evidence type="ECO:0000256" key="1">
    <source>
        <dbReference type="SAM" id="Phobius"/>
    </source>
</evidence>
<gene>
    <name evidence="4" type="ORF">FHW36_102116</name>
</gene>
<dbReference type="EMBL" id="VIWO01000002">
    <property type="protein sequence ID" value="TWF42361.1"/>
    <property type="molecule type" value="Genomic_DNA"/>
</dbReference>
<reference evidence="4 5" key="1">
    <citation type="submission" date="2019-06" db="EMBL/GenBank/DDBJ databases">
        <title>Sorghum-associated microbial communities from plants grown in Nebraska, USA.</title>
        <authorList>
            <person name="Schachtman D."/>
        </authorList>
    </citation>
    <scope>NUCLEOTIDE SEQUENCE [LARGE SCALE GENOMIC DNA]</scope>
    <source>
        <strain evidence="4 5">1209</strain>
    </source>
</reference>
<evidence type="ECO:0000259" key="3">
    <source>
        <dbReference type="Pfam" id="PF16344"/>
    </source>
</evidence>
<feature type="domain" description="Protein FecR C-terminal" evidence="3">
    <location>
        <begin position="254"/>
        <end position="321"/>
    </location>
</feature>
<accession>A0A561PW71</accession>
<dbReference type="PIRSF" id="PIRSF018266">
    <property type="entry name" value="FecR"/>
    <property type="match status" value="1"/>
</dbReference>
<dbReference type="InterPro" id="IPR032508">
    <property type="entry name" value="FecR_C"/>
</dbReference>
<comment type="caution">
    <text evidence="4">The sequence shown here is derived from an EMBL/GenBank/DDBJ whole genome shotgun (WGS) entry which is preliminary data.</text>
</comment>
<dbReference type="InterPro" id="IPR012373">
    <property type="entry name" value="Ferrdict_sens_TM"/>
</dbReference>
<name>A0A561PW71_9BACT</name>
<keyword evidence="1" id="KW-0472">Membrane</keyword>